<name>A0AAN7YHH8_9PEZI</name>
<feature type="compositionally biased region" description="Low complexity" evidence="1">
    <location>
        <begin position="233"/>
        <end position="246"/>
    </location>
</feature>
<feature type="chain" id="PRO_5042918582" evidence="2">
    <location>
        <begin position="18"/>
        <end position="294"/>
    </location>
</feature>
<feature type="signal peptide" evidence="2">
    <location>
        <begin position="1"/>
        <end position="17"/>
    </location>
</feature>
<dbReference type="Proteomes" id="UP001310890">
    <property type="component" value="Unassembled WGS sequence"/>
</dbReference>
<protein>
    <submittedName>
        <fullName evidence="3">Uncharacterized protein</fullName>
    </submittedName>
</protein>
<dbReference type="EMBL" id="JAVRRL010000018">
    <property type="protein sequence ID" value="KAK5114270.1"/>
    <property type="molecule type" value="Genomic_DNA"/>
</dbReference>
<dbReference type="AlphaFoldDB" id="A0AAN7YHH8"/>
<feature type="compositionally biased region" description="Low complexity" evidence="1">
    <location>
        <begin position="108"/>
        <end position="130"/>
    </location>
</feature>
<reference evidence="3" key="1">
    <citation type="submission" date="2023-08" db="EMBL/GenBank/DDBJ databases">
        <title>Black Yeasts Isolated from many extreme environments.</title>
        <authorList>
            <person name="Coleine C."/>
            <person name="Stajich J.E."/>
            <person name="Selbmann L."/>
        </authorList>
    </citation>
    <scope>NUCLEOTIDE SEQUENCE</scope>
    <source>
        <strain evidence="3">CCFEE 5401</strain>
    </source>
</reference>
<keyword evidence="2" id="KW-0732">Signal</keyword>
<evidence type="ECO:0000256" key="1">
    <source>
        <dbReference type="SAM" id="MobiDB-lite"/>
    </source>
</evidence>
<proteinExistence type="predicted"/>
<organism evidence="3 4">
    <name type="scientific">Meristemomyces frigidus</name>
    <dbReference type="NCBI Taxonomy" id="1508187"/>
    <lineage>
        <taxon>Eukaryota</taxon>
        <taxon>Fungi</taxon>
        <taxon>Dikarya</taxon>
        <taxon>Ascomycota</taxon>
        <taxon>Pezizomycotina</taxon>
        <taxon>Dothideomycetes</taxon>
        <taxon>Dothideomycetidae</taxon>
        <taxon>Mycosphaerellales</taxon>
        <taxon>Teratosphaeriaceae</taxon>
        <taxon>Meristemomyces</taxon>
    </lineage>
</organism>
<evidence type="ECO:0000313" key="3">
    <source>
        <dbReference type="EMBL" id="KAK5114270.1"/>
    </source>
</evidence>
<feature type="region of interest" description="Disordered" evidence="1">
    <location>
        <begin position="160"/>
        <end position="186"/>
    </location>
</feature>
<gene>
    <name evidence="3" type="ORF">LTR62_002521</name>
</gene>
<comment type="caution">
    <text evidence="3">The sequence shown here is derived from an EMBL/GenBank/DDBJ whole genome shotgun (WGS) entry which is preliminary data.</text>
</comment>
<evidence type="ECO:0000256" key="2">
    <source>
        <dbReference type="SAM" id="SignalP"/>
    </source>
</evidence>
<accession>A0AAN7YHH8</accession>
<sequence>MQYSYLLPLLGLPSVMGEVTKTVTMTTTPAWCISQPRMLSTTCATETYTISKTVISPPPMLSTECTTETWTTSKSVSPSPPTLSTTCTIETWTTSKFVSAPPVPPMTKSCTTSTKTMPSSSSCTTKTSTVSPPPATPTTKSSCTTKAWTRTMAVSSSSKCSKSASTSSMSSSVSSTSSTSSSVSSSTWNYPWYPAAMTSVWKQTLSYGNATAFTSMPTPIIYSTPIWSTADSTTTDGSSTSTAMSTKPHTSSMATWMPKPSAPEQSTTNAGSASQPALWVAVVSVAVAACFNMS</sequence>
<feature type="region of interest" description="Disordered" evidence="1">
    <location>
        <begin position="233"/>
        <end position="271"/>
    </location>
</feature>
<evidence type="ECO:0000313" key="4">
    <source>
        <dbReference type="Proteomes" id="UP001310890"/>
    </source>
</evidence>
<feature type="region of interest" description="Disordered" evidence="1">
    <location>
        <begin position="108"/>
        <end position="142"/>
    </location>
</feature>